<gene>
    <name evidence="9" type="primary">recJ</name>
    <name evidence="9" type="ORF">NOR51B_413</name>
</gene>
<dbReference type="Pfam" id="PF17768">
    <property type="entry name" value="RecJ_OB"/>
    <property type="match status" value="1"/>
</dbReference>
<dbReference type="Gene3D" id="3.90.1640.30">
    <property type="match status" value="1"/>
</dbReference>
<name>B8KXD9_9GAMM</name>
<dbReference type="eggNOG" id="COG0608">
    <property type="taxonomic scope" value="Bacteria"/>
</dbReference>
<keyword evidence="5 9" id="KW-0269">Exonuclease</keyword>
<evidence type="ECO:0000259" key="7">
    <source>
        <dbReference type="Pfam" id="PF02272"/>
    </source>
</evidence>
<feature type="domain" description="DDH" evidence="6">
    <location>
        <begin position="72"/>
        <end position="231"/>
    </location>
</feature>
<dbReference type="PANTHER" id="PTHR30255">
    <property type="entry name" value="SINGLE-STRANDED-DNA-SPECIFIC EXONUCLEASE RECJ"/>
    <property type="match status" value="1"/>
</dbReference>
<dbReference type="PANTHER" id="PTHR30255:SF2">
    <property type="entry name" value="SINGLE-STRANDED-DNA-SPECIFIC EXONUCLEASE RECJ"/>
    <property type="match status" value="1"/>
</dbReference>
<dbReference type="Pfam" id="PF01368">
    <property type="entry name" value="DHH"/>
    <property type="match status" value="1"/>
</dbReference>
<dbReference type="EMBL" id="DS999411">
    <property type="protein sequence ID" value="EED34476.1"/>
    <property type="molecule type" value="Genomic_DNA"/>
</dbReference>
<evidence type="ECO:0000256" key="4">
    <source>
        <dbReference type="ARBA" id="ARBA00022801"/>
    </source>
</evidence>
<evidence type="ECO:0000256" key="2">
    <source>
        <dbReference type="ARBA" id="ARBA00019841"/>
    </source>
</evidence>
<dbReference type="InterPro" id="IPR041122">
    <property type="entry name" value="RecJ_OB"/>
</dbReference>
<sequence>MPPEIKQRPARITSALASSGLSPLLQRIYAARGISDTQALDLTLGRLLPPGQLHRADEAAMLLADAIEGEARVVVVGDFDADGATSCCLAVSVLREMGLQEVSYLVPNRFEYGYGLTPEIVAIAAERAPDLIITVDNGIASHDGVMAAQSAGISVLVTDHHLPGDTLPPADVIVNPNQPRCTFPSKSLAGVGVMFYVLTALRAELRQRGWFELIGRDAPNLGNALDLVALGTVADVVPLDHNNRILVDAGLKRIRGGRGRPGIEALFEVAGRDYRQATSVDLGFVAGPRLNAAGRLEDMSVGIECLLATSTASARPLAQRLHDLNRERRDIEQNMQDEALDQLSHFELNETGLPFALSLYDPAWHQGVVGILASRIRERYHRPTIVFADAGEGELKGSGRSLPSLHIRDALDRVATQNPGLVTRFGGHAMAAGLSLATNRLEDFRRAFDHVVAEMLGHQAPAAEFISDGALSSPEFCLENAEMLAAAGPWGQGFPEPTFDGQFTVVEQRLVGEKHLKLRLESGGAALDAIAFNVDLGIWPNPATNSIQALYRLGINQYRGDRSPQLVISELWPLH</sequence>
<dbReference type="FunFam" id="3.90.1640.30:FF:000001">
    <property type="entry name" value="Single-stranded-DNA-specific exonuclease RecJ"/>
    <property type="match status" value="1"/>
</dbReference>
<evidence type="ECO:0000259" key="6">
    <source>
        <dbReference type="Pfam" id="PF01368"/>
    </source>
</evidence>
<dbReference type="InterPro" id="IPR004610">
    <property type="entry name" value="RecJ"/>
</dbReference>
<protein>
    <recommendedName>
        <fullName evidence="2">Single-stranded-DNA-specific exonuclease RecJ</fullName>
    </recommendedName>
</protein>
<keyword evidence="4" id="KW-0378">Hydrolase</keyword>
<dbReference type="InterPro" id="IPR003156">
    <property type="entry name" value="DHHA1_dom"/>
</dbReference>
<keyword evidence="10" id="KW-1185">Reference proteome</keyword>
<proteinExistence type="inferred from homology"/>
<dbReference type="GO" id="GO:0003676">
    <property type="term" value="F:nucleic acid binding"/>
    <property type="evidence" value="ECO:0007669"/>
    <property type="project" value="InterPro"/>
</dbReference>
<dbReference type="GO" id="GO:0006310">
    <property type="term" value="P:DNA recombination"/>
    <property type="evidence" value="ECO:0007669"/>
    <property type="project" value="InterPro"/>
</dbReference>
<reference evidence="10" key="1">
    <citation type="journal article" date="2013" name="BMC Microbiol.">
        <title>Taxonomy and evolution of bacteriochlorophyll a-containing members of the OM60/NOR5 clade of marine gammaproteobacteria: description of Luminiphilus syltensis gen. nov., sp. nov., reclassification of Haliea rubra as Pseudohaliea rubra gen. nov., comb. nov., and emendation of Chromatocurvus halotolerans.</title>
        <authorList>
            <person name="Spring S."/>
            <person name="Riedel T."/>
            <person name="Sproer C."/>
            <person name="Yan S."/>
            <person name="Harder J."/>
            <person name="Fuchs B.M."/>
        </authorList>
    </citation>
    <scope>NUCLEOTIDE SEQUENCE [LARGE SCALE GENOMIC DNA]</scope>
    <source>
        <strain evidence="10">NOR51-B</strain>
    </source>
</reference>
<keyword evidence="3" id="KW-0540">Nuclease</keyword>
<comment type="similarity">
    <text evidence="1">Belongs to the RecJ family.</text>
</comment>
<evidence type="ECO:0000259" key="8">
    <source>
        <dbReference type="Pfam" id="PF17768"/>
    </source>
</evidence>
<dbReference type="InterPro" id="IPR051673">
    <property type="entry name" value="SSDNA_exonuclease_RecJ"/>
</dbReference>
<organism evidence="9 10">
    <name type="scientific">Luminiphilus syltensis NOR5-1B</name>
    <dbReference type="NCBI Taxonomy" id="565045"/>
    <lineage>
        <taxon>Bacteria</taxon>
        <taxon>Pseudomonadati</taxon>
        <taxon>Pseudomonadota</taxon>
        <taxon>Gammaproteobacteria</taxon>
        <taxon>Cellvibrionales</taxon>
        <taxon>Halieaceae</taxon>
        <taxon>Luminiphilus</taxon>
    </lineage>
</organism>
<dbReference type="STRING" id="565045.NOR51B_413"/>
<evidence type="ECO:0000256" key="3">
    <source>
        <dbReference type="ARBA" id="ARBA00022722"/>
    </source>
</evidence>
<feature type="domain" description="DHHA1" evidence="7">
    <location>
        <begin position="360"/>
        <end position="453"/>
    </location>
</feature>
<dbReference type="GO" id="GO:0006281">
    <property type="term" value="P:DNA repair"/>
    <property type="evidence" value="ECO:0007669"/>
    <property type="project" value="InterPro"/>
</dbReference>
<dbReference type="OrthoDB" id="9809852at2"/>
<evidence type="ECO:0000313" key="9">
    <source>
        <dbReference type="EMBL" id="EED34476.1"/>
    </source>
</evidence>
<dbReference type="RefSeq" id="WP_009019224.1">
    <property type="nucleotide sequence ID" value="NZ_DS999411.1"/>
</dbReference>
<dbReference type="GO" id="GO:0008409">
    <property type="term" value="F:5'-3' exonuclease activity"/>
    <property type="evidence" value="ECO:0007669"/>
    <property type="project" value="InterPro"/>
</dbReference>
<dbReference type="Proteomes" id="UP000004699">
    <property type="component" value="Unassembled WGS sequence"/>
</dbReference>
<evidence type="ECO:0000256" key="1">
    <source>
        <dbReference type="ARBA" id="ARBA00005915"/>
    </source>
</evidence>
<dbReference type="InterPro" id="IPR001667">
    <property type="entry name" value="DDH_dom"/>
</dbReference>
<accession>B8KXD9</accession>
<dbReference type="HOGENOM" id="CLU_009736_5_1_6"/>
<dbReference type="AlphaFoldDB" id="B8KXD9"/>
<dbReference type="SUPFAM" id="SSF64182">
    <property type="entry name" value="DHH phosphoesterases"/>
    <property type="match status" value="1"/>
</dbReference>
<evidence type="ECO:0000256" key="5">
    <source>
        <dbReference type="ARBA" id="ARBA00022839"/>
    </source>
</evidence>
<dbReference type="Gene3D" id="3.10.310.30">
    <property type="match status" value="1"/>
</dbReference>
<dbReference type="InterPro" id="IPR038763">
    <property type="entry name" value="DHH_sf"/>
</dbReference>
<dbReference type="Pfam" id="PF02272">
    <property type="entry name" value="DHHA1"/>
    <property type="match status" value="1"/>
</dbReference>
<dbReference type="NCBIfam" id="TIGR00644">
    <property type="entry name" value="recJ"/>
    <property type="match status" value="1"/>
</dbReference>
<evidence type="ECO:0000313" key="10">
    <source>
        <dbReference type="Proteomes" id="UP000004699"/>
    </source>
</evidence>
<feature type="domain" description="RecJ OB" evidence="8">
    <location>
        <begin position="468"/>
        <end position="569"/>
    </location>
</feature>